<organism evidence="1">
    <name type="scientific">Tetraodon nigroviridis</name>
    <name type="common">Spotted green pufferfish</name>
    <name type="synonym">Chelonodon nigroviridis</name>
    <dbReference type="NCBI Taxonomy" id="99883"/>
    <lineage>
        <taxon>Eukaryota</taxon>
        <taxon>Metazoa</taxon>
        <taxon>Chordata</taxon>
        <taxon>Craniata</taxon>
        <taxon>Vertebrata</taxon>
        <taxon>Euteleostomi</taxon>
        <taxon>Actinopterygii</taxon>
        <taxon>Neopterygii</taxon>
        <taxon>Teleostei</taxon>
        <taxon>Neoteleostei</taxon>
        <taxon>Acanthomorphata</taxon>
        <taxon>Eupercaria</taxon>
        <taxon>Tetraodontiformes</taxon>
        <taxon>Tetradontoidea</taxon>
        <taxon>Tetraodontidae</taxon>
        <taxon>Tetraodon</taxon>
    </lineage>
</organism>
<dbReference type="KEGG" id="tng:GSTEN00016037G001"/>
<dbReference type="AlphaFoldDB" id="Q4SLW6"/>
<sequence length="52" mass="5630">MAQKPRGCQPAPGASALFPLHGTPAGEANSIYSLCYPSHHYGRWLRLSHSLP</sequence>
<proteinExistence type="predicted"/>
<accession>Q4SLW6</accession>
<protein>
    <submittedName>
        <fullName evidence="1">(spotted green pufferfish) hypothetical protein</fullName>
    </submittedName>
</protein>
<reference evidence="1" key="2">
    <citation type="submission" date="2004-02" db="EMBL/GenBank/DDBJ databases">
        <authorList>
            <consortium name="Genoscope"/>
            <consortium name="Whitehead Institute Centre for Genome Research"/>
        </authorList>
    </citation>
    <scope>NUCLEOTIDE SEQUENCE</scope>
</reference>
<dbReference type="EMBL" id="CAAE01014555">
    <property type="protein sequence ID" value="CAF98366.1"/>
    <property type="molecule type" value="Genomic_DNA"/>
</dbReference>
<gene>
    <name evidence="1" type="ORF">GSTENG00016037001</name>
</gene>
<comment type="caution">
    <text evidence="1">The sequence shown here is derived from an EMBL/GenBank/DDBJ whole genome shotgun (WGS) entry which is preliminary data.</text>
</comment>
<name>Q4SLW6_TETNG</name>
<reference evidence="1" key="1">
    <citation type="journal article" date="2004" name="Nature">
        <title>Genome duplication in the teleost fish Tetraodon nigroviridis reveals the early vertebrate proto-karyotype.</title>
        <authorList>
            <person name="Jaillon O."/>
            <person name="Aury J.-M."/>
            <person name="Brunet F."/>
            <person name="Petit J.-L."/>
            <person name="Stange-Thomann N."/>
            <person name="Mauceli E."/>
            <person name="Bouneau L."/>
            <person name="Fischer C."/>
            <person name="Ozouf-Costaz C."/>
            <person name="Bernot A."/>
            <person name="Nicaud S."/>
            <person name="Jaffe D."/>
            <person name="Fisher S."/>
            <person name="Lutfalla G."/>
            <person name="Dossat C."/>
            <person name="Segurens B."/>
            <person name="Dasilva C."/>
            <person name="Salanoubat M."/>
            <person name="Levy M."/>
            <person name="Boudet N."/>
            <person name="Castellano S."/>
            <person name="Anthouard V."/>
            <person name="Jubin C."/>
            <person name="Castelli V."/>
            <person name="Katinka M."/>
            <person name="Vacherie B."/>
            <person name="Biemont C."/>
            <person name="Skalli Z."/>
            <person name="Cattolico L."/>
            <person name="Poulain J."/>
            <person name="De Berardinis V."/>
            <person name="Cruaud C."/>
            <person name="Duprat S."/>
            <person name="Brottier P."/>
            <person name="Coutanceau J.-P."/>
            <person name="Gouzy J."/>
            <person name="Parra G."/>
            <person name="Lardier G."/>
            <person name="Chapple C."/>
            <person name="McKernan K.J."/>
            <person name="McEwan P."/>
            <person name="Bosak S."/>
            <person name="Kellis M."/>
            <person name="Volff J.-N."/>
            <person name="Guigo R."/>
            <person name="Zody M.C."/>
            <person name="Mesirov J."/>
            <person name="Lindblad-Toh K."/>
            <person name="Birren B."/>
            <person name="Nusbaum C."/>
            <person name="Kahn D."/>
            <person name="Robinson-Rechavi M."/>
            <person name="Laudet V."/>
            <person name="Schachter V."/>
            <person name="Quetier F."/>
            <person name="Saurin W."/>
            <person name="Scarpelli C."/>
            <person name="Wincker P."/>
            <person name="Lander E.S."/>
            <person name="Weissenbach J."/>
            <person name="Roest Crollius H."/>
        </authorList>
    </citation>
    <scope>NUCLEOTIDE SEQUENCE [LARGE SCALE GENOMIC DNA]</scope>
</reference>
<evidence type="ECO:0000313" key="1">
    <source>
        <dbReference type="EMBL" id="CAF98366.1"/>
    </source>
</evidence>